<accession>A0ABR1UMC0</accession>
<keyword evidence="3" id="KW-1185">Reference proteome</keyword>
<feature type="region of interest" description="Disordered" evidence="1">
    <location>
        <begin position="1"/>
        <end position="29"/>
    </location>
</feature>
<name>A0ABR1UMC0_9PEZI</name>
<evidence type="ECO:0000256" key="1">
    <source>
        <dbReference type="SAM" id="MobiDB-lite"/>
    </source>
</evidence>
<organism evidence="2 3">
    <name type="scientific">Apiospora saccharicola</name>
    <dbReference type="NCBI Taxonomy" id="335842"/>
    <lineage>
        <taxon>Eukaryota</taxon>
        <taxon>Fungi</taxon>
        <taxon>Dikarya</taxon>
        <taxon>Ascomycota</taxon>
        <taxon>Pezizomycotina</taxon>
        <taxon>Sordariomycetes</taxon>
        <taxon>Xylariomycetidae</taxon>
        <taxon>Amphisphaeriales</taxon>
        <taxon>Apiosporaceae</taxon>
        <taxon>Apiospora</taxon>
    </lineage>
</organism>
<comment type="caution">
    <text evidence="2">The sequence shown here is derived from an EMBL/GenBank/DDBJ whole genome shotgun (WGS) entry which is preliminary data.</text>
</comment>
<sequence length="74" mass="7827">MADPPSRRAQARAQGPGLQPEPAGPGHLVGLWSAGQVQRAPAEEQKKSGFSVDEQGNIMLEVIAQVAIVRKPSE</sequence>
<reference evidence="2 3" key="1">
    <citation type="submission" date="2023-01" db="EMBL/GenBank/DDBJ databases">
        <title>Analysis of 21 Apiospora genomes using comparative genomics revels a genus with tremendous synthesis potential of carbohydrate active enzymes and secondary metabolites.</title>
        <authorList>
            <person name="Sorensen T."/>
        </authorList>
    </citation>
    <scope>NUCLEOTIDE SEQUENCE [LARGE SCALE GENOMIC DNA]</scope>
    <source>
        <strain evidence="2 3">CBS 83171</strain>
    </source>
</reference>
<evidence type="ECO:0000313" key="2">
    <source>
        <dbReference type="EMBL" id="KAK8060073.1"/>
    </source>
</evidence>
<proteinExistence type="predicted"/>
<evidence type="ECO:0000313" key="3">
    <source>
        <dbReference type="Proteomes" id="UP001446871"/>
    </source>
</evidence>
<dbReference type="EMBL" id="JAQQWM010000006">
    <property type="protein sequence ID" value="KAK8060073.1"/>
    <property type="molecule type" value="Genomic_DNA"/>
</dbReference>
<dbReference type="Proteomes" id="UP001446871">
    <property type="component" value="Unassembled WGS sequence"/>
</dbReference>
<gene>
    <name evidence="2" type="ORF">PG996_010003</name>
</gene>
<protein>
    <submittedName>
        <fullName evidence="2">Uncharacterized protein</fullName>
    </submittedName>
</protein>